<keyword evidence="2" id="KW-0808">Transferase</keyword>
<dbReference type="InterPro" id="IPR003776">
    <property type="entry name" value="YcaO-like_dom"/>
</dbReference>
<reference evidence="2 3" key="1">
    <citation type="submission" date="2016-10" db="EMBL/GenBank/DDBJ databases">
        <authorList>
            <person name="de Groot N.N."/>
        </authorList>
    </citation>
    <scope>NUCLEOTIDE SEQUENCE [LARGE SCALE GENOMIC DNA]</scope>
    <source>
        <strain evidence="2 3">DSM 8423</strain>
    </source>
</reference>
<dbReference type="PANTHER" id="PTHR37809:SF1">
    <property type="entry name" value="RIBOSOMAL PROTEIN S12 METHYLTHIOTRANSFERASE ACCESSORY FACTOR YCAO"/>
    <property type="match status" value="1"/>
</dbReference>
<keyword evidence="2" id="KW-0687">Ribonucleoprotein</keyword>
<dbReference type="NCBIfam" id="TIGR03882">
    <property type="entry name" value="cyclo_dehyd_2"/>
    <property type="match status" value="1"/>
</dbReference>
<dbReference type="PANTHER" id="PTHR37809">
    <property type="entry name" value="RIBOSOMAL PROTEIN S12 METHYLTHIOTRANSFERASE ACCESSORY FACTOR YCAO"/>
    <property type="match status" value="1"/>
</dbReference>
<protein>
    <submittedName>
        <fullName evidence="2">Ribosomal protein S12 methylthiotransferase accessory factor</fullName>
    </submittedName>
</protein>
<dbReference type="PROSITE" id="PS51664">
    <property type="entry name" value="YCAO"/>
    <property type="match status" value="1"/>
</dbReference>
<dbReference type="Proteomes" id="UP000198744">
    <property type="component" value="Unassembled WGS sequence"/>
</dbReference>
<keyword evidence="3" id="KW-1185">Reference proteome</keyword>
<dbReference type="GO" id="GO:0005840">
    <property type="term" value="C:ribosome"/>
    <property type="evidence" value="ECO:0007669"/>
    <property type="project" value="UniProtKB-KW"/>
</dbReference>
<dbReference type="STRING" id="43775.SAMN04489760_12531"/>
<sequence length="757" mass="84002">MGTFKIKEGVVPIPDGNGRWVLLDERGPGRISSPLSSELISMIRRGLGDEDDLAAALENRFPPEEVYFTLINLEKQGVIVQESVQQGNQAYLFLTRILGRERSGPPLSPLSPLVLRVFAIGGTDSSVDALAASLSRSDVLTVERLPDGYRKEIRADAVYVAVIPDALEPELEAFGLFAQKRELRWVIVKPKGVVQQIGPLFLPGETGCVACLLDRIRGHRRLEWGKILKEGNGQSLRLSVGQTVFSLETVAGLLAGELEKLAAGGTSELAGSALTLDFQNLRLDRHPLPKRPQCPVCGTRTLGTFSIDALPKEPLQLQSRIKADYRDGGERICSAVETLEKYACLISPITGVVSQLTLLKKSPPCFGHVVRSDWIVRKAGKVLQEEQNSRLTATGFSTGKGRTVPQAKASALGEAIERYSSQYEGYEPCVRASFAELGDLAISPVDLMGFSQQQYRDRTTWRQWGNTAYVPDPYDARRPIDWTPAWSLTQHRWRLIPSAFAYYFYPQEGGGDICRSCSNGVAAGNCLEEAIMQGFFELIERDATAMWWYHKLRRPAVDLHSFDSPFAAAVDAAMDEMGMRLEVLDLTNDLGLPVFSAILFTRQEGGRFHSIGLGCHHDPLIALERTLSELGQCWGLADRDKYSLQFQDAPLSREHFLQAAPLLARKSFSDFSGKQQKDFLTDIDEAVRLLGARGLEMLVLDLTRPDIRFPVARVIVPGLLHFWPRFGCRRLFEVPKASGWIDEGADEESLNPVPFFL</sequence>
<evidence type="ECO:0000259" key="1">
    <source>
        <dbReference type="PROSITE" id="PS51664"/>
    </source>
</evidence>
<dbReference type="Gene3D" id="3.30.160.660">
    <property type="match status" value="1"/>
</dbReference>
<dbReference type="AlphaFoldDB" id="A0A1H7ZNI5"/>
<dbReference type="NCBIfam" id="TIGR03604">
    <property type="entry name" value="TOMM_cyclo_SagD"/>
    <property type="match status" value="1"/>
</dbReference>
<dbReference type="RefSeq" id="WP_093884295.1">
    <property type="nucleotide sequence ID" value="NZ_FOBS01000025.1"/>
</dbReference>
<dbReference type="InterPro" id="IPR022291">
    <property type="entry name" value="Bacteriocin_synth_cyclodeHase"/>
</dbReference>
<evidence type="ECO:0000313" key="2">
    <source>
        <dbReference type="EMBL" id="SEM59905.1"/>
    </source>
</evidence>
<gene>
    <name evidence="2" type="ORF">SAMN04489760_12531</name>
</gene>
<feature type="domain" description="YcaO" evidence="1">
    <location>
        <begin position="399"/>
        <end position="757"/>
    </location>
</feature>
<dbReference type="GO" id="GO:0008641">
    <property type="term" value="F:ubiquitin-like modifier activating enzyme activity"/>
    <property type="evidence" value="ECO:0007669"/>
    <property type="project" value="InterPro"/>
</dbReference>
<proteinExistence type="predicted"/>
<dbReference type="Gene3D" id="3.30.1330.230">
    <property type="match status" value="1"/>
</dbReference>
<evidence type="ECO:0000313" key="3">
    <source>
        <dbReference type="Proteomes" id="UP000198744"/>
    </source>
</evidence>
<dbReference type="Gene3D" id="3.30.40.250">
    <property type="match status" value="1"/>
</dbReference>
<dbReference type="SUPFAM" id="SSF69572">
    <property type="entry name" value="Activating enzymes of the ubiquitin-like proteins"/>
    <property type="match status" value="1"/>
</dbReference>
<keyword evidence="2" id="KW-0689">Ribosomal protein</keyword>
<dbReference type="InterPro" id="IPR035985">
    <property type="entry name" value="Ubiquitin-activating_enz"/>
</dbReference>
<dbReference type="InterPro" id="IPR027624">
    <property type="entry name" value="TOMM_cyclo_SagD"/>
</dbReference>
<dbReference type="EMBL" id="FOBS01000025">
    <property type="protein sequence ID" value="SEM59905.1"/>
    <property type="molecule type" value="Genomic_DNA"/>
</dbReference>
<name>A0A1H7ZNI5_9BACT</name>
<dbReference type="OrthoDB" id="5380721at2"/>
<dbReference type="NCBIfam" id="TIGR00702">
    <property type="entry name" value="YcaO-type kinase domain"/>
    <property type="match status" value="1"/>
</dbReference>
<dbReference type="GO" id="GO:0016740">
    <property type="term" value="F:transferase activity"/>
    <property type="evidence" value="ECO:0007669"/>
    <property type="project" value="UniProtKB-KW"/>
</dbReference>
<organism evidence="2 3">
    <name type="scientific">Syntrophus gentianae</name>
    <dbReference type="NCBI Taxonomy" id="43775"/>
    <lineage>
        <taxon>Bacteria</taxon>
        <taxon>Pseudomonadati</taxon>
        <taxon>Thermodesulfobacteriota</taxon>
        <taxon>Syntrophia</taxon>
        <taxon>Syntrophales</taxon>
        <taxon>Syntrophaceae</taxon>
        <taxon>Syntrophus</taxon>
    </lineage>
</organism>
<accession>A0A1H7ZNI5</accession>
<dbReference type="Gene3D" id="3.40.50.720">
    <property type="entry name" value="NAD(P)-binding Rossmann-like Domain"/>
    <property type="match status" value="1"/>
</dbReference>
<dbReference type="Pfam" id="PF02624">
    <property type="entry name" value="YcaO"/>
    <property type="match status" value="1"/>
</dbReference>
<dbReference type="Gene3D" id="3.90.930.60">
    <property type="match status" value="1"/>
</dbReference>